<comment type="subcellular location">
    <subcellularLocation>
        <location evidence="1">Membrane</location>
        <topology evidence="1">Multi-pass membrane protein</topology>
    </subcellularLocation>
</comment>
<dbReference type="GO" id="GO:0008137">
    <property type="term" value="F:NADH dehydrogenase (ubiquinone) activity"/>
    <property type="evidence" value="ECO:0007669"/>
    <property type="project" value="InterPro"/>
</dbReference>
<organism evidence="8">
    <name type="scientific">marine sediment metagenome</name>
    <dbReference type="NCBI Taxonomy" id="412755"/>
    <lineage>
        <taxon>unclassified sequences</taxon>
        <taxon>metagenomes</taxon>
        <taxon>ecological metagenomes</taxon>
    </lineage>
</organism>
<dbReference type="EMBL" id="BARV01024251">
    <property type="protein sequence ID" value="GAI45444.1"/>
    <property type="molecule type" value="Genomic_DNA"/>
</dbReference>
<dbReference type="GO" id="GO:0015990">
    <property type="term" value="P:electron transport coupled proton transport"/>
    <property type="evidence" value="ECO:0007669"/>
    <property type="project" value="TreeGrafter"/>
</dbReference>
<keyword evidence="4 5" id="KW-0472">Membrane</keyword>
<feature type="non-terminal residue" evidence="8">
    <location>
        <position position="244"/>
    </location>
</feature>
<evidence type="ECO:0000256" key="3">
    <source>
        <dbReference type="ARBA" id="ARBA00022989"/>
    </source>
</evidence>
<dbReference type="InterPro" id="IPR001750">
    <property type="entry name" value="ND/Mrp_TM"/>
</dbReference>
<feature type="transmembrane region" description="Helical" evidence="5">
    <location>
        <begin position="6"/>
        <end position="24"/>
    </location>
</feature>
<feature type="domain" description="NADH-Ubiquinone oxidoreductase (complex I) chain 5 N-terminal" evidence="7">
    <location>
        <begin position="72"/>
        <end position="123"/>
    </location>
</feature>
<accession>X1QQ96</accession>
<dbReference type="PRINTS" id="PR01434">
    <property type="entry name" value="NADHDHGNASE5"/>
</dbReference>
<evidence type="ECO:0000259" key="7">
    <source>
        <dbReference type="Pfam" id="PF00662"/>
    </source>
</evidence>
<proteinExistence type="predicted"/>
<evidence type="ECO:0000256" key="2">
    <source>
        <dbReference type="ARBA" id="ARBA00022692"/>
    </source>
</evidence>
<comment type="caution">
    <text evidence="8">The sequence shown here is derived from an EMBL/GenBank/DDBJ whole genome shotgun (WGS) entry which is preliminary data.</text>
</comment>
<dbReference type="GO" id="GO:0042773">
    <property type="term" value="P:ATP synthesis coupled electron transport"/>
    <property type="evidence" value="ECO:0007669"/>
    <property type="project" value="InterPro"/>
</dbReference>
<feature type="transmembrane region" description="Helical" evidence="5">
    <location>
        <begin position="208"/>
        <end position="232"/>
    </location>
</feature>
<evidence type="ECO:0000256" key="5">
    <source>
        <dbReference type="SAM" id="Phobius"/>
    </source>
</evidence>
<dbReference type="InterPro" id="IPR003945">
    <property type="entry name" value="NU5C-like"/>
</dbReference>
<dbReference type="PANTHER" id="PTHR42829:SF2">
    <property type="entry name" value="NADH-UBIQUINONE OXIDOREDUCTASE CHAIN 5"/>
    <property type="match status" value="1"/>
</dbReference>
<dbReference type="PANTHER" id="PTHR42829">
    <property type="entry name" value="NADH-UBIQUINONE OXIDOREDUCTASE CHAIN 5"/>
    <property type="match status" value="1"/>
</dbReference>
<evidence type="ECO:0000313" key="8">
    <source>
        <dbReference type="EMBL" id="GAI45444.1"/>
    </source>
</evidence>
<feature type="transmembrane region" description="Helical" evidence="5">
    <location>
        <begin position="36"/>
        <end position="59"/>
    </location>
</feature>
<name>X1QQ96_9ZZZZ</name>
<dbReference type="InterPro" id="IPR001516">
    <property type="entry name" value="Proton_antipo_N"/>
</dbReference>
<sequence length="244" mass="27003">MPHQLVWLIFLLPVFSFIIISFFIRPFVKRESKVAGYIIITALLGSLALSIWALMAVMAAPHHELPIPDISWVVIEGGVTIHLGLIMDSLTAVMLIVVTVVSLMVQIYSQGYMHGDPGYHRYFAWMSLFTASMLGVVLADNLLFLFVFWELVGLCSYLLIGFWFHRPAARNAATKAFFITRLGDFGFLAAILLLYYNTGTFDIAELHSLAIAGTLAGTTLTWAAIGIFSGAVGKSAQFPLHTWL</sequence>
<keyword evidence="3 5" id="KW-1133">Transmembrane helix</keyword>
<protein>
    <recommendedName>
        <fullName evidence="9">NADH-quinone oxidoreductase subunit L</fullName>
    </recommendedName>
</protein>
<gene>
    <name evidence="8" type="ORF">S06H3_39606</name>
</gene>
<dbReference type="Pfam" id="PF00361">
    <property type="entry name" value="Proton_antipo_M"/>
    <property type="match status" value="1"/>
</dbReference>
<evidence type="ECO:0008006" key="9">
    <source>
        <dbReference type="Google" id="ProtNLM"/>
    </source>
</evidence>
<feature type="transmembrane region" description="Helical" evidence="5">
    <location>
        <begin position="122"/>
        <end position="139"/>
    </location>
</feature>
<feature type="transmembrane region" description="Helical" evidence="5">
    <location>
        <begin position="79"/>
        <end position="101"/>
    </location>
</feature>
<dbReference type="AlphaFoldDB" id="X1QQ96"/>
<reference evidence="8" key="1">
    <citation type="journal article" date="2014" name="Front. Microbiol.">
        <title>High frequency of phylogenetically diverse reductive dehalogenase-homologous genes in deep subseafloor sedimentary metagenomes.</title>
        <authorList>
            <person name="Kawai M."/>
            <person name="Futagami T."/>
            <person name="Toyoda A."/>
            <person name="Takaki Y."/>
            <person name="Nishi S."/>
            <person name="Hori S."/>
            <person name="Arai W."/>
            <person name="Tsubouchi T."/>
            <person name="Morono Y."/>
            <person name="Uchiyama I."/>
            <person name="Ito T."/>
            <person name="Fujiyama A."/>
            <person name="Inagaki F."/>
            <person name="Takami H."/>
        </authorList>
    </citation>
    <scope>NUCLEOTIDE SEQUENCE</scope>
    <source>
        <strain evidence="8">Expedition CK06-06</strain>
    </source>
</reference>
<feature type="transmembrane region" description="Helical" evidence="5">
    <location>
        <begin position="176"/>
        <end position="196"/>
    </location>
</feature>
<feature type="domain" description="NADH:quinone oxidoreductase/Mrp antiporter transmembrane" evidence="6">
    <location>
        <begin position="139"/>
        <end position="244"/>
    </location>
</feature>
<dbReference type="GO" id="GO:0016020">
    <property type="term" value="C:membrane"/>
    <property type="evidence" value="ECO:0007669"/>
    <property type="project" value="UniProtKB-SubCell"/>
</dbReference>
<dbReference type="Pfam" id="PF00662">
    <property type="entry name" value="Proton_antipo_N"/>
    <property type="match status" value="1"/>
</dbReference>
<evidence type="ECO:0000259" key="6">
    <source>
        <dbReference type="Pfam" id="PF00361"/>
    </source>
</evidence>
<dbReference type="GO" id="GO:0003954">
    <property type="term" value="F:NADH dehydrogenase activity"/>
    <property type="evidence" value="ECO:0007669"/>
    <property type="project" value="TreeGrafter"/>
</dbReference>
<evidence type="ECO:0000256" key="4">
    <source>
        <dbReference type="ARBA" id="ARBA00023136"/>
    </source>
</evidence>
<feature type="transmembrane region" description="Helical" evidence="5">
    <location>
        <begin position="145"/>
        <end position="164"/>
    </location>
</feature>
<evidence type="ECO:0000256" key="1">
    <source>
        <dbReference type="ARBA" id="ARBA00004141"/>
    </source>
</evidence>
<keyword evidence="2 5" id="KW-0812">Transmembrane</keyword>